<proteinExistence type="predicted"/>
<dbReference type="OrthoDB" id="10346785at2759"/>
<accession>A0A1B2JB96</accession>
<feature type="compositionally biased region" description="Polar residues" evidence="1">
    <location>
        <begin position="184"/>
        <end position="200"/>
    </location>
</feature>
<reference evidence="2 3" key="1">
    <citation type="submission" date="2016-02" db="EMBL/GenBank/DDBJ databases">
        <title>Comparative genomic and transcriptomic foundation for Pichia pastoris.</title>
        <authorList>
            <person name="Love K.R."/>
            <person name="Shah K.A."/>
            <person name="Whittaker C.A."/>
            <person name="Wu J."/>
            <person name="Bartlett M.C."/>
            <person name="Ma D."/>
            <person name="Leeson R.L."/>
            <person name="Priest M."/>
            <person name="Young S.K."/>
            <person name="Love J.C."/>
        </authorList>
    </citation>
    <scope>NUCLEOTIDE SEQUENCE [LARGE SCALE GENOMIC DNA]</scope>
    <source>
        <strain evidence="2 3">ATCC 28485</strain>
    </source>
</reference>
<dbReference type="EMBL" id="CP014585">
    <property type="protein sequence ID" value="ANZ75303.1"/>
    <property type="molecule type" value="Genomic_DNA"/>
</dbReference>
<evidence type="ECO:0000313" key="3">
    <source>
        <dbReference type="Proteomes" id="UP000094565"/>
    </source>
</evidence>
<dbReference type="AlphaFoldDB" id="A0A1B2JB96"/>
<evidence type="ECO:0000313" key="2">
    <source>
        <dbReference type="EMBL" id="ANZ75303.1"/>
    </source>
</evidence>
<feature type="compositionally biased region" description="Pro residues" evidence="1">
    <location>
        <begin position="221"/>
        <end position="235"/>
    </location>
</feature>
<sequence>MSSTETSMETPSHEDSALLIDVEKETKKLVRLRNKALVKAATSTDPDTIRRYERLRNDRILRSERYKQDQIVHWKEKGRVDLIPKDDNFGRMANRLAQAKTGNSEITRQHNARSRYVLQLKKIRGSGGFKDSVTPYGFQKLSSEGQNLEIEPMSSVTQKPETSQPNVQPLKTPVHHPLAPSPPTSQHFSSINPTIQSNFGPKQPFVPPFQLAFTFPFSAGAPPPPPTPFPPPPQPIAVGVIQPKNNRKKARKRPKIEY</sequence>
<evidence type="ECO:0000256" key="1">
    <source>
        <dbReference type="SAM" id="MobiDB-lite"/>
    </source>
</evidence>
<name>A0A1B2JB96_PICPA</name>
<dbReference type="Proteomes" id="UP000094565">
    <property type="component" value="Chromosome 2"/>
</dbReference>
<feature type="region of interest" description="Disordered" evidence="1">
    <location>
        <begin position="217"/>
        <end position="258"/>
    </location>
</feature>
<feature type="region of interest" description="Disordered" evidence="1">
    <location>
        <begin position="152"/>
        <end position="203"/>
    </location>
</feature>
<gene>
    <name evidence="2" type="ORF">ATY40_BA7503185</name>
</gene>
<keyword evidence="3" id="KW-1185">Reference proteome</keyword>
<protein>
    <submittedName>
        <fullName evidence="2">BA75_03185T0</fullName>
    </submittedName>
</protein>
<feature type="compositionally biased region" description="Basic residues" evidence="1">
    <location>
        <begin position="245"/>
        <end position="258"/>
    </location>
</feature>
<organism evidence="2 3">
    <name type="scientific">Komagataella pastoris</name>
    <name type="common">Yeast</name>
    <name type="synonym">Pichia pastoris</name>
    <dbReference type="NCBI Taxonomy" id="4922"/>
    <lineage>
        <taxon>Eukaryota</taxon>
        <taxon>Fungi</taxon>
        <taxon>Dikarya</taxon>
        <taxon>Ascomycota</taxon>
        <taxon>Saccharomycotina</taxon>
        <taxon>Pichiomycetes</taxon>
        <taxon>Pichiales</taxon>
        <taxon>Pichiaceae</taxon>
        <taxon>Komagataella</taxon>
    </lineage>
</organism>
<feature type="compositionally biased region" description="Polar residues" evidence="1">
    <location>
        <begin position="154"/>
        <end position="169"/>
    </location>
</feature>